<name>A0AAV4TVA8_9ARAC</name>
<accession>A0AAV4TVA8</accession>
<feature type="region of interest" description="Disordered" evidence="1">
    <location>
        <begin position="66"/>
        <end position="141"/>
    </location>
</feature>
<evidence type="ECO:0000256" key="1">
    <source>
        <dbReference type="SAM" id="MobiDB-lite"/>
    </source>
</evidence>
<sequence>MNAYRWIVSLLLCDEMNAHRWDYVVLRHKKRRPLRIEGGMTENKSCNPPSSEEGATSWDAVLKHKRRPLRIKGGGTTENKSCHPPSSEEGYNSHGASSRRLNSQVPINSERQLQGDPKVKRRPSIRKESGKQENRVSSRRAKCKVTRDLRTCQAVMRRWRHGGILKELERKSYSAPTGNESALRFRFVLVSEYPFDLFVNNEKTVRKPEMRSL</sequence>
<dbReference type="Proteomes" id="UP001054837">
    <property type="component" value="Unassembled WGS sequence"/>
</dbReference>
<protein>
    <submittedName>
        <fullName evidence="2">Uncharacterized protein</fullName>
    </submittedName>
</protein>
<feature type="region of interest" description="Disordered" evidence="1">
    <location>
        <begin position="38"/>
        <end position="57"/>
    </location>
</feature>
<reference evidence="2 3" key="1">
    <citation type="submission" date="2021-06" db="EMBL/GenBank/DDBJ databases">
        <title>Caerostris darwini draft genome.</title>
        <authorList>
            <person name="Kono N."/>
            <person name="Arakawa K."/>
        </authorList>
    </citation>
    <scope>NUCLEOTIDE SEQUENCE [LARGE SCALE GENOMIC DNA]</scope>
</reference>
<feature type="compositionally biased region" description="Polar residues" evidence="1">
    <location>
        <begin position="42"/>
        <end position="54"/>
    </location>
</feature>
<organism evidence="2 3">
    <name type="scientific">Caerostris darwini</name>
    <dbReference type="NCBI Taxonomy" id="1538125"/>
    <lineage>
        <taxon>Eukaryota</taxon>
        <taxon>Metazoa</taxon>
        <taxon>Ecdysozoa</taxon>
        <taxon>Arthropoda</taxon>
        <taxon>Chelicerata</taxon>
        <taxon>Arachnida</taxon>
        <taxon>Araneae</taxon>
        <taxon>Araneomorphae</taxon>
        <taxon>Entelegynae</taxon>
        <taxon>Araneoidea</taxon>
        <taxon>Araneidae</taxon>
        <taxon>Caerostris</taxon>
    </lineage>
</organism>
<dbReference type="EMBL" id="BPLQ01010229">
    <property type="protein sequence ID" value="GIY49446.1"/>
    <property type="molecule type" value="Genomic_DNA"/>
</dbReference>
<feature type="compositionally biased region" description="Basic and acidic residues" evidence="1">
    <location>
        <begin position="125"/>
        <end position="136"/>
    </location>
</feature>
<feature type="compositionally biased region" description="Polar residues" evidence="1">
    <location>
        <begin position="94"/>
        <end position="112"/>
    </location>
</feature>
<gene>
    <name evidence="2" type="ORF">CDAR_283221</name>
</gene>
<comment type="caution">
    <text evidence="2">The sequence shown here is derived from an EMBL/GenBank/DDBJ whole genome shotgun (WGS) entry which is preliminary data.</text>
</comment>
<evidence type="ECO:0000313" key="3">
    <source>
        <dbReference type="Proteomes" id="UP001054837"/>
    </source>
</evidence>
<keyword evidence="3" id="KW-1185">Reference proteome</keyword>
<proteinExistence type="predicted"/>
<dbReference type="AlphaFoldDB" id="A0AAV4TVA8"/>
<evidence type="ECO:0000313" key="2">
    <source>
        <dbReference type="EMBL" id="GIY49446.1"/>
    </source>
</evidence>